<feature type="chain" id="PRO_5020795693" evidence="1">
    <location>
        <begin position="26"/>
        <end position="464"/>
    </location>
</feature>
<protein>
    <submittedName>
        <fullName evidence="2">Putative delta-60 repeat protein</fullName>
    </submittedName>
</protein>
<dbReference type="Pfam" id="PF17164">
    <property type="entry name" value="DUF5122"/>
    <property type="match status" value="3"/>
</dbReference>
<comment type="caution">
    <text evidence="2">The sequence shown here is derived from an EMBL/GenBank/DDBJ whole genome shotgun (WGS) entry which is preliminary data.</text>
</comment>
<dbReference type="InterPro" id="IPR013431">
    <property type="entry name" value="Delta_60_rpt"/>
</dbReference>
<keyword evidence="3" id="KW-1185">Reference proteome</keyword>
<dbReference type="Gene3D" id="2.80.10.50">
    <property type="match status" value="1"/>
</dbReference>
<evidence type="ECO:0000313" key="3">
    <source>
        <dbReference type="Proteomes" id="UP000295293"/>
    </source>
</evidence>
<organism evidence="2 3">
    <name type="scientific">Tahibacter aquaticus</name>
    <dbReference type="NCBI Taxonomy" id="520092"/>
    <lineage>
        <taxon>Bacteria</taxon>
        <taxon>Pseudomonadati</taxon>
        <taxon>Pseudomonadota</taxon>
        <taxon>Gammaproteobacteria</taxon>
        <taxon>Lysobacterales</taxon>
        <taxon>Rhodanobacteraceae</taxon>
        <taxon>Tahibacter</taxon>
    </lineage>
</organism>
<feature type="signal peptide" evidence="1">
    <location>
        <begin position="1"/>
        <end position="25"/>
    </location>
</feature>
<reference evidence="2 3" key="1">
    <citation type="submission" date="2019-03" db="EMBL/GenBank/DDBJ databases">
        <title>Genomic Encyclopedia of Type Strains, Phase IV (KMG-IV): sequencing the most valuable type-strain genomes for metagenomic binning, comparative biology and taxonomic classification.</title>
        <authorList>
            <person name="Goeker M."/>
        </authorList>
    </citation>
    <scope>NUCLEOTIDE SEQUENCE [LARGE SCALE GENOMIC DNA]</scope>
    <source>
        <strain evidence="2 3">DSM 21667</strain>
    </source>
</reference>
<evidence type="ECO:0000313" key="2">
    <source>
        <dbReference type="EMBL" id="TDR39735.1"/>
    </source>
</evidence>
<dbReference type="SUPFAM" id="SSF50952">
    <property type="entry name" value="Soluble quinoprotein glucose dehydrogenase"/>
    <property type="match status" value="1"/>
</dbReference>
<evidence type="ECO:0000256" key="1">
    <source>
        <dbReference type="SAM" id="SignalP"/>
    </source>
</evidence>
<dbReference type="AlphaFoldDB" id="A0A4R6YPS5"/>
<dbReference type="InterPro" id="IPR011041">
    <property type="entry name" value="Quinoprot_gluc/sorb_DH_b-prop"/>
</dbReference>
<dbReference type="Proteomes" id="UP000295293">
    <property type="component" value="Unassembled WGS sequence"/>
</dbReference>
<proteinExistence type="predicted"/>
<name>A0A4R6YPS5_9GAMM</name>
<dbReference type="NCBIfam" id="TIGR02608">
    <property type="entry name" value="delta_60_rpt"/>
    <property type="match status" value="4"/>
</dbReference>
<dbReference type="RefSeq" id="WP_133820732.1">
    <property type="nucleotide sequence ID" value="NZ_SNZH01000015.1"/>
</dbReference>
<keyword evidence="1" id="KW-0732">Signal</keyword>
<dbReference type="EMBL" id="SNZH01000015">
    <property type="protein sequence ID" value="TDR39735.1"/>
    <property type="molecule type" value="Genomic_DNA"/>
</dbReference>
<accession>A0A4R6YPS5</accession>
<dbReference type="OrthoDB" id="7032963at2"/>
<gene>
    <name evidence="2" type="ORF">DFR29_115125</name>
</gene>
<sequence>MRIRHSFIALSLASAFAAAAPAAFAADGDLATGWGLFGSGRNVIQYDLGTAKTDIAADSVTGPDGSLYTAATVQDENGIQRIGVSKLNAAGVLDSTFSSDGRNISLETNVVATGIALSPDGSLLVSGYKTGNGTDNDMLVCRFFASNGTNRNFPAPIGNPCVKVNSFPGSQDFARDIVVQPDGKFIVAGTIAPGAVNERYAAFARFDANGQPDLGFGNLQGSNISLIRRTNIFTNHDIRAVALASNGKIVGVGSTSVVGATDIDGLVIRLNTDGTQDPLSPNQEFAFSVESSSARDTTVRDVILVDTAEAEDDAYVVGVVDVDGGRRGGMLARLRRGNLLNNDFGLNDEGFVINSLGNANLEFVKLMRRPGSDGFLVLGLRNDSDLGDFDVRAFSSDGRLSNAFGSSGVSTVDFGLPGAIDIPVAIGFGGGGILVSGYSYVSGSNYDVVAAKLESDRIFGNGLE</sequence>